<protein>
    <submittedName>
        <fullName evidence="3">Uncharacterized protein si:dkey-20d21.12 isoform X1</fullName>
    </submittedName>
</protein>
<name>A0A8M1KIB3_CLUHA</name>
<proteinExistence type="predicted"/>
<gene>
    <name evidence="3" type="primary">si:dkey-20d21.12</name>
</gene>
<feature type="transmembrane region" description="Helical" evidence="1">
    <location>
        <begin position="98"/>
        <end position="119"/>
    </location>
</feature>
<keyword evidence="2" id="KW-1185">Reference proteome</keyword>
<accession>A0A8M1KIB3</accession>
<dbReference type="Proteomes" id="UP000515152">
    <property type="component" value="Chromosome 4"/>
</dbReference>
<keyword evidence="1" id="KW-0812">Transmembrane</keyword>
<reference evidence="3" key="1">
    <citation type="submission" date="2025-08" db="UniProtKB">
        <authorList>
            <consortium name="RefSeq"/>
        </authorList>
    </citation>
    <scope>IDENTIFICATION</scope>
</reference>
<dbReference type="RefSeq" id="XP_042563617.1">
    <property type="nucleotide sequence ID" value="XM_042707683.1"/>
</dbReference>
<sequence>MSLLKTYSDGMLKQSPSSRPVFLSDGDLTEIQLHSVESINDLHRNHSEQPQKAASGGRPPLLPFALPSNGNVSTSVLRPSARQTNQPPNEAQKYYPRILIYASLSLLLITLAVILFVVVKQASTVSSLSEVLLQHLGQFQEVSQLKHKLQLLERNLSTTGH</sequence>
<dbReference type="GeneID" id="122132870"/>
<evidence type="ECO:0000313" key="2">
    <source>
        <dbReference type="Proteomes" id="UP000515152"/>
    </source>
</evidence>
<evidence type="ECO:0000256" key="1">
    <source>
        <dbReference type="SAM" id="Phobius"/>
    </source>
</evidence>
<dbReference type="OrthoDB" id="8931321at2759"/>
<dbReference type="AlphaFoldDB" id="A0A8M1KIB3"/>
<dbReference type="KEGG" id="char:122132870"/>
<organism evidence="2 3">
    <name type="scientific">Clupea harengus</name>
    <name type="common">Atlantic herring</name>
    <dbReference type="NCBI Taxonomy" id="7950"/>
    <lineage>
        <taxon>Eukaryota</taxon>
        <taxon>Metazoa</taxon>
        <taxon>Chordata</taxon>
        <taxon>Craniata</taxon>
        <taxon>Vertebrata</taxon>
        <taxon>Euteleostomi</taxon>
        <taxon>Actinopterygii</taxon>
        <taxon>Neopterygii</taxon>
        <taxon>Teleostei</taxon>
        <taxon>Clupei</taxon>
        <taxon>Clupeiformes</taxon>
        <taxon>Clupeoidei</taxon>
        <taxon>Clupeidae</taxon>
        <taxon>Clupea</taxon>
    </lineage>
</organism>
<keyword evidence="1" id="KW-0472">Membrane</keyword>
<keyword evidence="1" id="KW-1133">Transmembrane helix</keyword>
<evidence type="ECO:0000313" key="3">
    <source>
        <dbReference type="RefSeq" id="XP_042563617.1"/>
    </source>
</evidence>